<evidence type="ECO:0000313" key="1">
    <source>
        <dbReference type="EMBL" id="NKZ24601.1"/>
    </source>
</evidence>
<protein>
    <submittedName>
        <fullName evidence="1">DUF956 family protein</fullName>
    </submittedName>
</protein>
<keyword evidence="2" id="KW-1185">Reference proteome</keyword>
<name>A0A7X6N2J5_9LACO</name>
<dbReference type="EMBL" id="JAAXPN010000008">
    <property type="protein sequence ID" value="NKZ24601.1"/>
    <property type="molecule type" value="Genomic_DNA"/>
</dbReference>
<dbReference type="Pfam" id="PF06115">
    <property type="entry name" value="DUF956"/>
    <property type="match status" value="1"/>
</dbReference>
<accession>A0A7X6N2J5</accession>
<dbReference type="AlphaFoldDB" id="A0A7X6N2J5"/>
<comment type="caution">
    <text evidence="1">The sequence shown here is derived from an EMBL/GenBank/DDBJ whole genome shotgun (WGS) entry which is preliminary data.</text>
</comment>
<dbReference type="InterPro" id="IPR010360">
    <property type="entry name" value="DUF956"/>
</dbReference>
<gene>
    <name evidence="1" type="ORF">HF964_07325</name>
</gene>
<sequence>MEPLNKKVELEIKANSMYTSMIPKPGVLFIGERGLEFRGEGQGYIQIPYKEIVGVRAQLFFGRRYVRGFFVDTKSGTFNFVVSKGRRALQTMGQHLPHNIFTRNISSFEGMFKRITKR</sequence>
<organism evidence="1 2">
    <name type="scientific">Periweissella fabalis</name>
    <dbReference type="NCBI Taxonomy" id="1070421"/>
    <lineage>
        <taxon>Bacteria</taxon>
        <taxon>Bacillati</taxon>
        <taxon>Bacillota</taxon>
        <taxon>Bacilli</taxon>
        <taxon>Lactobacillales</taxon>
        <taxon>Lactobacillaceae</taxon>
        <taxon>Periweissella</taxon>
    </lineage>
</organism>
<proteinExistence type="predicted"/>
<evidence type="ECO:0000313" key="2">
    <source>
        <dbReference type="Proteomes" id="UP000549765"/>
    </source>
</evidence>
<dbReference type="RefSeq" id="WP_168722396.1">
    <property type="nucleotide sequence ID" value="NZ_JAAXPN010000008.1"/>
</dbReference>
<reference evidence="1 2" key="1">
    <citation type="submission" date="2020-04" db="EMBL/GenBank/DDBJ databases">
        <title>MicrobeNet Type strains.</title>
        <authorList>
            <person name="Nicholson A.C."/>
        </authorList>
    </citation>
    <scope>NUCLEOTIDE SEQUENCE [LARGE SCALE GENOMIC DNA]</scope>
    <source>
        <strain evidence="1 2">CCUG 61472</strain>
    </source>
</reference>
<dbReference type="Proteomes" id="UP000549765">
    <property type="component" value="Unassembled WGS sequence"/>
</dbReference>